<protein>
    <submittedName>
        <fullName evidence="1">Uncharacterized protein</fullName>
    </submittedName>
</protein>
<organism evidence="1 2">
    <name type="scientific">Novacetimonas maltaceti</name>
    <dbReference type="NCBI Taxonomy" id="1203393"/>
    <lineage>
        <taxon>Bacteria</taxon>
        <taxon>Pseudomonadati</taxon>
        <taxon>Pseudomonadota</taxon>
        <taxon>Alphaproteobacteria</taxon>
        <taxon>Acetobacterales</taxon>
        <taxon>Acetobacteraceae</taxon>
        <taxon>Novacetimonas</taxon>
    </lineage>
</organism>
<dbReference type="Proteomes" id="UP000237344">
    <property type="component" value="Unassembled WGS sequence"/>
</dbReference>
<proteinExistence type="predicted"/>
<accession>A0A2S3VYB3</accession>
<sequence length="335" mass="36040">MRPFRFGSIAEPKMMFASSATSSRMRLAAWSTSNRVRSSPPVMLISSPRAPPIDVSSSRGLEIAPSAAAMARFSPSASPVPIMALPISAMTVRMSAKSRLTSPGAIIRSVTPRTPMYRTLSAILNASCQLVRSLASRKRFWLGMTMSVSTNCWSSAIPASADLARRPPSKVKGFVTTPTVRMPRSRAMRAMTGAAPVPVPPPMPAVMKIMCAPSRWRDSSSHASSAAARPISGFAPAPRPCVRWGPSWMRRSALLWDSCCASVLATTNSTPCSCMLIMLSTALVPPPPTPNTVMRGVKSEWFCCGMVRFRVMVGSRRRGMDGWGRALCACLSGIK</sequence>
<keyword evidence="2" id="KW-1185">Reference proteome</keyword>
<name>A0A2S3VYB3_9PROT</name>
<dbReference type="AlphaFoldDB" id="A0A2S3VYB3"/>
<gene>
    <name evidence="1" type="ORF">KMAL_27910</name>
</gene>
<comment type="caution">
    <text evidence="1">The sequence shown here is derived from an EMBL/GenBank/DDBJ whole genome shotgun (WGS) entry which is preliminary data.</text>
</comment>
<dbReference type="EMBL" id="POTC01000057">
    <property type="protein sequence ID" value="POF61599.1"/>
    <property type="molecule type" value="Genomic_DNA"/>
</dbReference>
<evidence type="ECO:0000313" key="2">
    <source>
        <dbReference type="Proteomes" id="UP000237344"/>
    </source>
</evidence>
<evidence type="ECO:0000313" key="1">
    <source>
        <dbReference type="EMBL" id="POF61599.1"/>
    </source>
</evidence>
<reference evidence="1 2" key="1">
    <citation type="submission" date="2018-01" db="EMBL/GenBank/DDBJ databases">
        <title>Draft Genome Sequence of Komagataeibacter maltaceti LMG 1529, a Vinegar Producing Acetic Acid Bacterium Isolated from Malt Vinegar Brewery Acetifiers.</title>
        <authorList>
            <person name="Zhang Q."/>
            <person name="Hollensteiner J."/>
            <person name="Poehlein A."/>
            <person name="Daniel R."/>
        </authorList>
    </citation>
    <scope>NUCLEOTIDE SEQUENCE [LARGE SCALE GENOMIC DNA]</scope>
    <source>
        <strain evidence="1 2">LMG 1529</strain>
    </source>
</reference>